<dbReference type="EMBL" id="FWXI01000004">
    <property type="protein sequence ID" value="SMC50722.1"/>
    <property type="molecule type" value="Genomic_DNA"/>
</dbReference>
<evidence type="ECO:0000313" key="1">
    <source>
        <dbReference type="EMBL" id="SMC50722.1"/>
    </source>
</evidence>
<name>A0A1W1ZR73_9FIRM</name>
<sequence>MKILSDILKQAAASEKQSNGKLRVVDTVASFWQNVYKNNMKAKIFDASALLESFSKASPPMNSFARDVEFGNLSPLAQSIWVEVADSKLPAHLGVALSYTEKTAQSAEQAKQYGINSPFTWVCQARSFIKRRYQQTLPLKWEWVEYIDDKGRTVSSLLQPAVIPQYMDKALAVELKSVEFIHHHLCAFIANLGFYAIDQINGGRVSVSSHAGTQYSYHVLETKTNVLHSGFNWTKYVD</sequence>
<organism evidence="1 2">
    <name type="scientific">Sporomusa malonica</name>
    <dbReference type="NCBI Taxonomy" id="112901"/>
    <lineage>
        <taxon>Bacteria</taxon>
        <taxon>Bacillati</taxon>
        <taxon>Bacillota</taxon>
        <taxon>Negativicutes</taxon>
        <taxon>Selenomonadales</taxon>
        <taxon>Sporomusaceae</taxon>
        <taxon>Sporomusa</taxon>
    </lineage>
</organism>
<evidence type="ECO:0000313" key="2">
    <source>
        <dbReference type="Proteomes" id="UP000192738"/>
    </source>
</evidence>
<keyword evidence="2" id="KW-1185">Reference proteome</keyword>
<reference evidence="1 2" key="1">
    <citation type="submission" date="2017-04" db="EMBL/GenBank/DDBJ databases">
        <authorList>
            <person name="Afonso C.L."/>
            <person name="Miller P.J."/>
            <person name="Scott M.A."/>
            <person name="Spackman E."/>
            <person name="Goraichik I."/>
            <person name="Dimitrov K.M."/>
            <person name="Suarez D.L."/>
            <person name="Swayne D.E."/>
        </authorList>
    </citation>
    <scope>NUCLEOTIDE SEQUENCE [LARGE SCALE GENOMIC DNA]</scope>
    <source>
        <strain evidence="1 2">DSM 5090</strain>
    </source>
</reference>
<dbReference type="Proteomes" id="UP000192738">
    <property type="component" value="Unassembled WGS sequence"/>
</dbReference>
<dbReference type="RefSeq" id="WP_084574783.1">
    <property type="nucleotide sequence ID" value="NZ_CP155572.1"/>
</dbReference>
<proteinExistence type="predicted"/>
<accession>A0A1W1ZR73</accession>
<dbReference type="STRING" id="112901.SAMN04488500_104123"/>
<protein>
    <submittedName>
        <fullName evidence="1">Uncharacterized protein</fullName>
    </submittedName>
</protein>
<gene>
    <name evidence="1" type="ORF">SAMN04488500_104123</name>
</gene>
<dbReference type="AlphaFoldDB" id="A0A1W1ZR73"/>